<evidence type="ECO:0000256" key="1">
    <source>
        <dbReference type="SAM" id="MobiDB-lite"/>
    </source>
</evidence>
<reference evidence="2 3" key="1">
    <citation type="journal article" date="2003" name="Nucleic Acids Res.">
        <title>Genome sequence of Chlamydophila caviae (Chlamydia psittaci GPIC): examining the role of niche-specific genes in the evolution of the Chlamydiaceae.</title>
        <authorList>
            <person name="Read T.D."/>
            <person name="Myers G.S.A."/>
            <person name="Brunham R.C."/>
            <person name="Nelson W.C."/>
            <person name="Paulsen I.T."/>
            <person name="Heidelberg J.F."/>
            <person name="Holtzapple E.K."/>
            <person name="Khouri H.M."/>
            <person name="Federova N.B."/>
            <person name="Carty H.A."/>
            <person name="Umayam L.A."/>
            <person name="Haft D.H."/>
            <person name="Peterson J.D."/>
            <person name="Beanan M.J."/>
            <person name="White O."/>
            <person name="Salzberg S.L."/>
            <person name="Hsia R.-C."/>
            <person name="McClarty G."/>
            <person name="Rank R.G."/>
            <person name="Bavoil P.M."/>
            <person name="Fraser C.M."/>
        </authorList>
    </citation>
    <scope>NUCLEOTIDE SEQUENCE [LARGE SCALE GENOMIC DNA]</scope>
    <source>
        <strain evidence="3">ATCC VR-813 / DSM 19441 / 03DC25 / GPIC</strain>
    </source>
</reference>
<dbReference type="EMBL" id="AE015925">
    <property type="protein sequence ID" value="AAP05449.1"/>
    <property type="molecule type" value="Genomic_DNA"/>
</dbReference>
<keyword evidence="3" id="KW-1185">Reference proteome</keyword>
<organism evidence="2 3">
    <name type="scientific">Chlamydia caviae (strain ATCC VR-813 / DSM 19441 / 03DC25 / GPIC)</name>
    <name type="common">Chlamydophila caviae</name>
    <dbReference type="NCBI Taxonomy" id="227941"/>
    <lineage>
        <taxon>Bacteria</taxon>
        <taxon>Pseudomonadati</taxon>
        <taxon>Chlamydiota</taxon>
        <taxon>Chlamydiia</taxon>
        <taxon>Chlamydiales</taxon>
        <taxon>Chlamydiaceae</taxon>
        <taxon>Chlamydia/Chlamydophila group</taxon>
        <taxon>Chlamydia</taxon>
    </lineage>
</organism>
<protein>
    <submittedName>
        <fullName evidence="2">Uncharacterized protein</fullName>
    </submittedName>
</protein>
<evidence type="ECO:0000313" key="2">
    <source>
        <dbReference type="EMBL" id="AAP05449.1"/>
    </source>
</evidence>
<proteinExistence type="predicted"/>
<feature type="compositionally biased region" description="Polar residues" evidence="1">
    <location>
        <begin position="557"/>
        <end position="574"/>
    </location>
</feature>
<dbReference type="HOGENOM" id="CLU_439855_0_0_0"/>
<evidence type="ECO:0000313" key="3">
    <source>
        <dbReference type="Proteomes" id="UP000002193"/>
    </source>
</evidence>
<dbReference type="Proteomes" id="UP000002193">
    <property type="component" value="Chromosome"/>
</dbReference>
<sequence length="621" mass="68082">MSSSNPSLVGSSDPAPTCPFQNWTPPRPNPQPAEITNLSQRISGFVTKFIPLTDDGCTKRSPKCPSCPREACVHSGNGEPMMNLCNCWTCCFGKPTINDTRGFYNFIKEYARIHGNACAAHSMLQAGINIATASKQRGEISEEEKRKMAKCCPTVVRTKIERGYYDVTRISVTMMDLVSDLQEEGVITGLSGQLLNLWHTAPRDVNPDDAQKIWIRDADGRLSPFCYLRCLHYIRAIRCFRTDSANPLQGNFLLLESPASIIAASVMYSLAALLNSDRFRDLLLEEESDGEGGTIYTCPYRVVQMLILLSMLARGKQPFTGRPRHREQLKDEEKCTIILASNEFRERVLGKFIQRRPGVQTVSVLLREFPSTGMNLGLKPWSRVSSTSDSTDSYEPTGSGELEAEPGPSRRRRRRQTPPQAPSSSTESATSPETSERCSPPNSPASSGSSPRRLVTVEEAPSDDDSDLKQLASFLQEPIVSPLPSSPASSCSSPDRLVIVEEAPSDDDSDLEQLAASLQIQIVSPPPPRSLGDGGEQAESLRSLSVQTMGAYYTETGEGTSAQPAEEPTTSSATPPVDSSLPPKKRGRNWQPTDGGPTTSSITPSEDSHPPKKRWRNWQPT</sequence>
<feature type="compositionally biased region" description="Polar residues" evidence="1">
    <location>
        <begin position="590"/>
        <end position="605"/>
    </location>
</feature>
<accession>Q822H5</accession>
<feature type="compositionally biased region" description="Polar residues" evidence="1">
    <location>
        <begin position="1"/>
        <end position="10"/>
    </location>
</feature>
<feature type="region of interest" description="Disordered" evidence="1">
    <location>
        <begin position="1"/>
        <end position="31"/>
    </location>
</feature>
<feature type="region of interest" description="Disordered" evidence="1">
    <location>
        <begin position="521"/>
        <end position="621"/>
    </location>
</feature>
<feature type="compositionally biased region" description="Basic residues" evidence="1">
    <location>
        <begin position="611"/>
        <end position="621"/>
    </location>
</feature>
<dbReference type="KEGG" id="cca:CCA_00707"/>
<name>Q822H5_CHLCV</name>
<feature type="region of interest" description="Disordered" evidence="1">
    <location>
        <begin position="376"/>
        <end position="473"/>
    </location>
</feature>
<dbReference type="OrthoDB" id="10015973at2"/>
<dbReference type="AlphaFoldDB" id="Q822H5"/>
<feature type="compositionally biased region" description="Low complexity" evidence="1">
    <location>
        <begin position="422"/>
        <end position="451"/>
    </location>
</feature>
<dbReference type="RefSeq" id="WP_011006663.1">
    <property type="nucleotide sequence ID" value="NC_003361.3"/>
</dbReference>
<gene>
    <name evidence="2" type="ordered locus">CCA_00707</name>
</gene>